<proteinExistence type="predicted"/>
<dbReference type="AlphaFoldDB" id="A0A9W9U0K4"/>
<dbReference type="Proteomes" id="UP001147746">
    <property type="component" value="Unassembled WGS sequence"/>
</dbReference>
<accession>A0A9W9U0K4</accession>
<reference evidence="1" key="2">
    <citation type="journal article" date="2023" name="IMA Fungus">
        <title>Comparative genomic study of the Penicillium genus elucidates a diverse pangenome and 15 lateral gene transfer events.</title>
        <authorList>
            <person name="Petersen C."/>
            <person name="Sorensen T."/>
            <person name="Nielsen M.R."/>
            <person name="Sondergaard T.E."/>
            <person name="Sorensen J.L."/>
            <person name="Fitzpatrick D.A."/>
            <person name="Frisvad J.C."/>
            <person name="Nielsen K.L."/>
        </authorList>
    </citation>
    <scope>NUCLEOTIDE SEQUENCE</scope>
    <source>
        <strain evidence="1">IBT 21472</strain>
    </source>
</reference>
<dbReference type="InterPro" id="IPR053037">
    <property type="entry name" value="Pericyclase_pydY-like"/>
</dbReference>
<name>A0A9W9U0K4_9EURO</name>
<comment type="caution">
    <text evidence="1">The sequence shown here is derived from an EMBL/GenBank/DDBJ whole genome shotgun (WGS) entry which is preliminary data.</text>
</comment>
<sequence length="260" mass="28864">MAAPATTTIKNLTGQWQMDTTLSDPTDSILSLVRTKENIRHMRAALHTNGKNGPKKILTNTAQQGMSWFLRKALPYATVTLHVKEYAEEANPLVYHIDVDQVITGGINGTQERRQLDWEQRDHTDNIFGTLHGRSRFIRGVKGADGKVRPAVEIQTKVGDAAADEKAGKFLRGEILADGSASEGYLVEDEGDEFGEGEGLYVQSWVVNEESGWTAEQIWGFELINGSLRHHSRRVAVTKGNGHVELARLVYVWQKPTASE</sequence>
<organism evidence="1 2">
    <name type="scientific">Penicillium atrosanguineum</name>
    <dbReference type="NCBI Taxonomy" id="1132637"/>
    <lineage>
        <taxon>Eukaryota</taxon>
        <taxon>Fungi</taxon>
        <taxon>Dikarya</taxon>
        <taxon>Ascomycota</taxon>
        <taxon>Pezizomycotina</taxon>
        <taxon>Eurotiomycetes</taxon>
        <taxon>Eurotiomycetidae</taxon>
        <taxon>Eurotiales</taxon>
        <taxon>Aspergillaceae</taxon>
        <taxon>Penicillium</taxon>
    </lineage>
</organism>
<protein>
    <submittedName>
        <fullName evidence="1">Uncharacterized protein</fullName>
    </submittedName>
</protein>
<dbReference type="PANTHER" id="PTHR38115">
    <property type="entry name" value="LIPOCALIN-LIKE DOMAIN-CONTAINING PROTEIN"/>
    <property type="match status" value="1"/>
</dbReference>
<dbReference type="EMBL" id="JAPZBO010000009">
    <property type="protein sequence ID" value="KAJ5303361.1"/>
    <property type="molecule type" value="Genomic_DNA"/>
</dbReference>
<reference evidence="1" key="1">
    <citation type="submission" date="2022-12" db="EMBL/GenBank/DDBJ databases">
        <authorList>
            <person name="Petersen C."/>
        </authorList>
    </citation>
    <scope>NUCLEOTIDE SEQUENCE</scope>
    <source>
        <strain evidence="1">IBT 21472</strain>
    </source>
</reference>
<evidence type="ECO:0000313" key="1">
    <source>
        <dbReference type="EMBL" id="KAJ5303361.1"/>
    </source>
</evidence>
<keyword evidence="2" id="KW-1185">Reference proteome</keyword>
<gene>
    <name evidence="1" type="ORF">N7476_010160</name>
</gene>
<dbReference type="PANTHER" id="PTHR38115:SF1">
    <property type="entry name" value="LIPOCALIN-LIKE DOMAIN-CONTAINING PROTEIN"/>
    <property type="match status" value="1"/>
</dbReference>
<evidence type="ECO:0000313" key="2">
    <source>
        <dbReference type="Proteomes" id="UP001147746"/>
    </source>
</evidence>